<dbReference type="AlphaFoldDB" id="A0A839HUK5"/>
<accession>A0A839HUK5</accession>
<reference evidence="1 2" key="1">
    <citation type="submission" date="2020-08" db="EMBL/GenBank/DDBJ databases">
        <title>Aquariorum lacteus gen. nov., sp. nov., a new member of the family Comamonadaceae, isolated from freshwater aquarium.</title>
        <authorList>
            <person name="Chun S.-J."/>
        </authorList>
    </citation>
    <scope>NUCLEOTIDE SEQUENCE [LARGE SCALE GENOMIC DNA]</scope>
    <source>
        <strain evidence="1 2">SJAQ100</strain>
    </source>
</reference>
<dbReference type="PANTHER" id="PTHR43737">
    <property type="entry name" value="BLL7424 PROTEIN"/>
    <property type="match status" value="1"/>
</dbReference>
<dbReference type="PANTHER" id="PTHR43737:SF1">
    <property type="entry name" value="DUF1501 DOMAIN-CONTAINING PROTEIN"/>
    <property type="match status" value="1"/>
</dbReference>
<comment type="caution">
    <text evidence="1">The sequence shown here is derived from an EMBL/GenBank/DDBJ whole genome shotgun (WGS) entry which is preliminary data.</text>
</comment>
<evidence type="ECO:0000313" key="1">
    <source>
        <dbReference type="EMBL" id="MBB1163309.1"/>
    </source>
</evidence>
<dbReference type="Proteomes" id="UP000586093">
    <property type="component" value="Unassembled WGS sequence"/>
</dbReference>
<dbReference type="EMBL" id="JACIVI010000008">
    <property type="protein sequence ID" value="MBB1163309.1"/>
    <property type="molecule type" value="Genomic_DNA"/>
</dbReference>
<organism evidence="1 2">
    <name type="scientific">Aquariibacter albus</name>
    <dbReference type="NCBI Taxonomy" id="2759899"/>
    <lineage>
        <taxon>Bacteria</taxon>
        <taxon>Pseudomonadati</taxon>
        <taxon>Pseudomonadota</taxon>
        <taxon>Betaproteobacteria</taxon>
        <taxon>Burkholderiales</taxon>
        <taxon>Sphaerotilaceae</taxon>
        <taxon>Aquariibacter</taxon>
    </lineage>
</organism>
<dbReference type="Pfam" id="PF07394">
    <property type="entry name" value="DUF1501"/>
    <property type="match status" value="1"/>
</dbReference>
<proteinExistence type="predicted"/>
<dbReference type="RefSeq" id="WP_182666116.1">
    <property type="nucleotide sequence ID" value="NZ_JACIVI010000008.1"/>
</dbReference>
<name>A0A839HUK5_9BURK</name>
<gene>
    <name evidence="1" type="ORF">H4F90_15155</name>
</gene>
<evidence type="ECO:0000313" key="2">
    <source>
        <dbReference type="Proteomes" id="UP000586093"/>
    </source>
</evidence>
<keyword evidence="2" id="KW-1185">Reference proteome</keyword>
<protein>
    <submittedName>
        <fullName evidence="1">DUF1501 domain-containing protein</fullName>
    </submittedName>
</protein>
<dbReference type="InterPro" id="IPR010869">
    <property type="entry name" value="DUF1501"/>
</dbReference>
<sequence length="402" mass="43365">MVIYLSGGVDCHQLLSPRAGANRRAYEAARPGLALPDYPAAALTPDWQLHPVLTSLHAAWAAGQLGIVRNVGPLLQPVSAVDYRQRSKPLPPQLFSHSSQNSLWQAGDAGVLAPRTGWIGRLMELLHPVYSPAARLSPMLSFSGPQPSFGAETLRSLGLSQDGAEPRMSTRRIPRDVVALAEQVMARMATTRDLGAGHPLAQEYARAQHRAAGVVSLINDALASVQVTTSFPALPALKTAARLFKADSLLGRRRSVHFLMHGGYDQHRELASDLQERLKDLNAGLTAFRAALEELKLTDDVLTVIYSEFGRSLVQNASGTDHGWGGHVLLLGGGVRTGLHGREPDLTRNSPDLVEARGLLLPSTATDQLMAELASWMGLPRDLMPSVLPNLGAFQRLEPLFA</sequence>